<feature type="transmembrane region" description="Helical" evidence="5">
    <location>
        <begin position="7"/>
        <end position="27"/>
    </location>
</feature>
<evidence type="ECO:0000256" key="3">
    <source>
        <dbReference type="ARBA" id="ARBA00022989"/>
    </source>
</evidence>
<dbReference type="CDD" id="cd06174">
    <property type="entry name" value="MFS"/>
    <property type="match status" value="1"/>
</dbReference>
<feature type="transmembrane region" description="Helical" evidence="5">
    <location>
        <begin position="351"/>
        <end position="372"/>
    </location>
</feature>
<keyword evidence="4 5" id="KW-0472">Membrane</keyword>
<name>A0A0D9P9V7_METAN</name>
<dbReference type="EMBL" id="KE384721">
    <property type="protein sequence ID" value="KJK83027.1"/>
    <property type="molecule type" value="Genomic_DNA"/>
</dbReference>
<feature type="transmembrane region" description="Helical" evidence="5">
    <location>
        <begin position="420"/>
        <end position="438"/>
    </location>
</feature>
<keyword evidence="3 5" id="KW-1133">Transmembrane helix</keyword>
<keyword evidence="7" id="KW-1185">Reference proteome</keyword>
<evidence type="ECO:0008006" key="8">
    <source>
        <dbReference type="Google" id="ProtNLM"/>
    </source>
</evidence>
<evidence type="ECO:0000313" key="7">
    <source>
        <dbReference type="Proteomes" id="UP000054544"/>
    </source>
</evidence>
<evidence type="ECO:0000256" key="4">
    <source>
        <dbReference type="ARBA" id="ARBA00023136"/>
    </source>
</evidence>
<feature type="transmembrane region" description="Helical" evidence="5">
    <location>
        <begin position="167"/>
        <end position="190"/>
    </location>
</feature>
<dbReference type="Gene3D" id="1.20.1250.20">
    <property type="entry name" value="MFS general substrate transporter like domains"/>
    <property type="match status" value="1"/>
</dbReference>
<feature type="transmembrane region" description="Helical" evidence="5">
    <location>
        <begin position="74"/>
        <end position="92"/>
    </location>
</feature>
<dbReference type="GO" id="GO:0022857">
    <property type="term" value="F:transmembrane transporter activity"/>
    <property type="evidence" value="ECO:0007669"/>
    <property type="project" value="InterPro"/>
</dbReference>
<dbReference type="InterPro" id="IPR011701">
    <property type="entry name" value="MFS"/>
</dbReference>
<evidence type="ECO:0000256" key="5">
    <source>
        <dbReference type="SAM" id="Phobius"/>
    </source>
</evidence>
<proteinExistence type="predicted"/>
<feature type="transmembrane region" description="Helical" evidence="5">
    <location>
        <begin position="288"/>
        <end position="306"/>
    </location>
</feature>
<dbReference type="PANTHER" id="PTHR23507:SF1">
    <property type="entry name" value="FI18259P1-RELATED"/>
    <property type="match status" value="1"/>
</dbReference>
<gene>
    <name evidence="6" type="ORF">H634G_01155</name>
</gene>
<organism evidence="6 7">
    <name type="scientific">Metarhizium anisopliae BRIP 53293</name>
    <dbReference type="NCBI Taxonomy" id="1291518"/>
    <lineage>
        <taxon>Eukaryota</taxon>
        <taxon>Fungi</taxon>
        <taxon>Dikarya</taxon>
        <taxon>Ascomycota</taxon>
        <taxon>Pezizomycotina</taxon>
        <taxon>Sordariomycetes</taxon>
        <taxon>Hypocreomycetidae</taxon>
        <taxon>Hypocreales</taxon>
        <taxon>Clavicipitaceae</taxon>
        <taxon>Metarhizium</taxon>
    </lineage>
</organism>
<feature type="transmembrane region" description="Helical" evidence="5">
    <location>
        <begin position="251"/>
        <end position="276"/>
    </location>
</feature>
<feature type="transmembrane region" description="Helical" evidence="5">
    <location>
        <begin position="130"/>
        <end position="155"/>
    </location>
</feature>
<dbReference type="PANTHER" id="PTHR23507">
    <property type="entry name" value="ZGC:174356"/>
    <property type="match status" value="1"/>
</dbReference>
<reference evidence="7" key="1">
    <citation type="journal article" date="2014" name="BMC Genomics">
        <title>The genome sequence of the biocontrol fungus Metarhizium anisopliae and comparative genomics of Metarhizium species.</title>
        <authorList>
            <person name="Pattemore J.A."/>
            <person name="Hane J.K."/>
            <person name="Williams A.H."/>
            <person name="Wilson B.A."/>
            <person name="Stodart B.J."/>
            <person name="Ash G.J."/>
        </authorList>
    </citation>
    <scope>NUCLEOTIDE SEQUENCE [LARGE SCALE GENOMIC DNA]</scope>
    <source>
        <strain evidence="7">BRIP 53293</strain>
    </source>
</reference>
<dbReference type="Pfam" id="PF07690">
    <property type="entry name" value="MFS_1"/>
    <property type="match status" value="1"/>
</dbReference>
<feature type="transmembrane region" description="Helical" evidence="5">
    <location>
        <begin position="327"/>
        <end position="345"/>
    </location>
</feature>
<accession>A0A0D9P9V7</accession>
<dbReference type="OrthoDB" id="194139at2759"/>
<dbReference type="AlphaFoldDB" id="A0A0D9P9V7"/>
<feature type="transmembrane region" description="Helical" evidence="5">
    <location>
        <begin position="384"/>
        <end position="408"/>
    </location>
</feature>
<feature type="transmembrane region" description="Helical" evidence="5">
    <location>
        <begin position="196"/>
        <end position="215"/>
    </location>
</feature>
<protein>
    <recommendedName>
        <fullName evidence="8">Major facilitator superfamily (MFS) profile domain-containing protein</fullName>
    </recommendedName>
</protein>
<comment type="subcellular location">
    <subcellularLocation>
        <location evidence="1">Membrane</location>
        <topology evidence="1">Multi-pass membrane protein</topology>
    </subcellularLocation>
</comment>
<sequence>MRPTIPVAYLLPFLCVTLFVTQLGLSLSDLPSLKLMQDIACKKHYGLVTEELLPEEKCRDAAVQRILNRVNTGISVSVTIGSALVAFPLGILADRVGRVPILGASLLSLFLSQGYAMLVCWRWEAMPLEAMWAMGVFFLLGGGQRMAEAIVFTMVADVAPRSQRASWFQWVVGAVLAAELAGPFLSARLIESSIWLPLYVSLALVAVGGILLAILSPETLRSKTECVKEDLDGGSPVTIKRTITAIFSRPAVFLVPGAVLSLPMAATLSGILFRFMPVQFHWELSKSALLVSLRSMITLVTLLLLLPGAAYICNKKTTYSHRYRDGIFLRASALCFLAGSAFLVLVLNQGFIIAGVVLSALGSGIPTLCRSMMVSALGEKSTGLLFGILAIGEIIGFLCCTVAMGALFDVALTSWIGYPFVLGVVLAGVIFITSWMAGTSKEKATPEKADVVLEPLKN</sequence>
<keyword evidence="2 5" id="KW-0812">Transmembrane</keyword>
<evidence type="ECO:0000256" key="1">
    <source>
        <dbReference type="ARBA" id="ARBA00004141"/>
    </source>
</evidence>
<dbReference type="Proteomes" id="UP000054544">
    <property type="component" value="Unassembled WGS sequence"/>
</dbReference>
<dbReference type="GO" id="GO:0016020">
    <property type="term" value="C:membrane"/>
    <property type="evidence" value="ECO:0007669"/>
    <property type="project" value="UniProtKB-SubCell"/>
</dbReference>
<dbReference type="InterPro" id="IPR036259">
    <property type="entry name" value="MFS_trans_sf"/>
</dbReference>
<evidence type="ECO:0000256" key="2">
    <source>
        <dbReference type="ARBA" id="ARBA00022692"/>
    </source>
</evidence>
<evidence type="ECO:0000313" key="6">
    <source>
        <dbReference type="EMBL" id="KJK83027.1"/>
    </source>
</evidence>
<feature type="transmembrane region" description="Helical" evidence="5">
    <location>
        <begin position="99"/>
        <end position="118"/>
    </location>
</feature>
<dbReference type="SUPFAM" id="SSF103473">
    <property type="entry name" value="MFS general substrate transporter"/>
    <property type="match status" value="1"/>
</dbReference>